<dbReference type="Proteomes" id="UP000799437">
    <property type="component" value="Unassembled WGS sequence"/>
</dbReference>
<organism evidence="1 2">
    <name type="scientific">Pseudovirgaria hyperparasitica</name>
    <dbReference type="NCBI Taxonomy" id="470096"/>
    <lineage>
        <taxon>Eukaryota</taxon>
        <taxon>Fungi</taxon>
        <taxon>Dikarya</taxon>
        <taxon>Ascomycota</taxon>
        <taxon>Pezizomycotina</taxon>
        <taxon>Dothideomycetes</taxon>
        <taxon>Dothideomycetes incertae sedis</taxon>
        <taxon>Acrospermales</taxon>
        <taxon>Acrospermaceae</taxon>
        <taxon>Pseudovirgaria</taxon>
    </lineage>
</organism>
<proteinExistence type="predicted"/>
<accession>A0A6A6WF34</accession>
<sequence>MSRYRIMTRFIWRCQYGTCTSCCPARSLALVIGRVMERSLGLFGTRLKSEQHGSLAVLAASGTNSNPIRQGADGFTLAPVHCTL</sequence>
<evidence type="ECO:0000313" key="1">
    <source>
        <dbReference type="EMBL" id="KAF2761333.1"/>
    </source>
</evidence>
<dbReference type="RefSeq" id="XP_033603784.1">
    <property type="nucleotide sequence ID" value="XM_033740252.1"/>
</dbReference>
<evidence type="ECO:0000313" key="2">
    <source>
        <dbReference type="Proteomes" id="UP000799437"/>
    </source>
</evidence>
<dbReference type="EMBL" id="ML996567">
    <property type="protein sequence ID" value="KAF2761333.1"/>
    <property type="molecule type" value="Genomic_DNA"/>
</dbReference>
<dbReference type="GeneID" id="54481306"/>
<name>A0A6A6WF34_9PEZI</name>
<keyword evidence="2" id="KW-1185">Reference proteome</keyword>
<dbReference type="AlphaFoldDB" id="A0A6A6WF34"/>
<protein>
    <submittedName>
        <fullName evidence="1">Uncharacterized protein</fullName>
    </submittedName>
</protein>
<gene>
    <name evidence="1" type="ORF">EJ05DRAFT_259868</name>
</gene>
<reference evidence="1" key="1">
    <citation type="journal article" date="2020" name="Stud. Mycol.">
        <title>101 Dothideomycetes genomes: a test case for predicting lifestyles and emergence of pathogens.</title>
        <authorList>
            <person name="Haridas S."/>
            <person name="Albert R."/>
            <person name="Binder M."/>
            <person name="Bloem J."/>
            <person name="Labutti K."/>
            <person name="Salamov A."/>
            <person name="Andreopoulos B."/>
            <person name="Baker S."/>
            <person name="Barry K."/>
            <person name="Bills G."/>
            <person name="Bluhm B."/>
            <person name="Cannon C."/>
            <person name="Castanera R."/>
            <person name="Culley D."/>
            <person name="Daum C."/>
            <person name="Ezra D."/>
            <person name="Gonzalez J."/>
            <person name="Henrissat B."/>
            <person name="Kuo A."/>
            <person name="Liang C."/>
            <person name="Lipzen A."/>
            <person name="Lutzoni F."/>
            <person name="Magnuson J."/>
            <person name="Mondo S."/>
            <person name="Nolan M."/>
            <person name="Ohm R."/>
            <person name="Pangilinan J."/>
            <person name="Park H.-J."/>
            <person name="Ramirez L."/>
            <person name="Alfaro M."/>
            <person name="Sun H."/>
            <person name="Tritt A."/>
            <person name="Yoshinaga Y."/>
            <person name="Zwiers L.-H."/>
            <person name="Turgeon B."/>
            <person name="Goodwin S."/>
            <person name="Spatafora J."/>
            <person name="Crous P."/>
            <person name="Grigoriev I."/>
        </authorList>
    </citation>
    <scope>NUCLEOTIDE SEQUENCE</scope>
    <source>
        <strain evidence="1">CBS 121739</strain>
    </source>
</reference>